<keyword evidence="2" id="KW-0548">Nucleotidyltransferase</keyword>
<feature type="domain" description="Reverse transcriptase/retrotransposon-derived protein RNase H-like" evidence="1">
    <location>
        <begin position="467"/>
        <end position="555"/>
    </location>
</feature>
<name>A0A6L2LAN8_TANCI</name>
<dbReference type="CDD" id="cd09274">
    <property type="entry name" value="RNase_HI_RT_Ty3"/>
    <property type="match status" value="1"/>
</dbReference>
<accession>A0A6L2LAN8</accession>
<dbReference type="PANTHER" id="PTHR34072:SF52">
    <property type="entry name" value="RIBONUCLEASE H"/>
    <property type="match status" value="1"/>
</dbReference>
<gene>
    <name evidence="2" type="ORF">Tci_029293</name>
</gene>
<dbReference type="InterPro" id="IPR043128">
    <property type="entry name" value="Rev_trsase/Diguanyl_cyclase"/>
</dbReference>
<dbReference type="InterPro" id="IPR041577">
    <property type="entry name" value="RT_RNaseH_2"/>
</dbReference>
<dbReference type="Pfam" id="PF17919">
    <property type="entry name" value="RT_RNaseH_2"/>
    <property type="match status" value="1"/>
</dbReference>
<dbReference type="EMBL" id="BKCJ010003808">
    <property type="protein sequence ID" value="GEU57315.1"/>
    <property type="molecule type" value="Genomic_DNA"/>
</dbReference>
<dbReference type="InterPro" id="IPR043502">
    <property type="entry name" value="DNA/RNA_pol_sf"/>
</dbReference>
<dbReference type="GO" id="GO:0003964">
    <property type="term" value="F:RNA-directed DNA polymerase activity"/>
    <property type="evidence" value="ECO:0007669"/>
    <property type="project" value="UniProtKB-KW"/>
</dbReference>
<keyword evidence="2" id="KW-0808">Transferase</keyword>
<comment type="caution">
    <text evidence="2">The sequence shown here is derived from an EMBL/GenBank/DDBJ whole genome shotgun (WGS) entry which is preliminary data.</text>
</comment>
<protein>
    <submittedName>
        <fullName evidence="2">Putative reverse transcriptase domain-containing protein</fullName>
    </submittedName>
</protein>
<evidence type="ECO:0000313" key="2">
    <source>
        <dbReference type="EMBL" id="GEU57315.1"/>
    </source>
</evidence>
<dbReference type="AlphaFoldDB" id="A0A6L2LAN8"/>
<proteinExistence type="predicted"/>
<dbReference type="PANTHER" id="PTHR34072">
    <property type="entry name" value="ENZYMATIC POLYPROTEIN-RELATED"/>
    <property type="match status" value="1"/>
</dbReference>
<dbReference type="Gene3D" id="3.30.70.270">
    <property type="match status" value="1"/>
</dbReference>
<organism evidence="2">
    <name type="scientific">Tanacetum cinerariifolium</name>
    <name type="common">Dalmatian daisy</name>
    <name type="synonym">Chrysanthemum cinerariifolium</name>
    <dbReference type="NCBI Taxonomy" id="118510"/>
    <lineage>
        <taxon>Eukaryota</taxon>
        <taxon>Viridiplantae</taxon>
        <taxon>Streptophyta</taxon>
        <taxon>Embryophyta</taxon>
        <taxon>Tracheophyta</taxon>
        <taxon>Spermatophyta</taxon>
        <taxon>Magnoliopsida</taxon>
        <taxon>eudicotyledons</taxon>
        <taxon>Gunneridae</taxon>
        <taxon>Pentapetalae</taxon>
        <taxon>asterids</taxon>
        <taxon>campanulids</taxon>
        <taxon>Asterales</taxon>
        <taxon>Asteraceae</taxon>
        <taxon>Asteroideae</taxon>
        <taxon>Anthemideae</taxon>
        <taxon>Anthemidinae</taxon>
        <taxon>Tanacetum</taxon>
    </lineage>
</organism>
<keyword evidence="2" id="KW-0695">RNA-directed DNA polymerase</keyword>
<evidence type="ECO:0000259" key="1">
    <source>
        <dbReference type="Pfam" id="PF17919"/>
    </source>
</evidence>
<reference evidence="2" key="1">
    <citation type="journal article" date="2019" name="Sci. Rep.">
        <title>Draft genome of Tanacetum cinerariifolium, the natural source of mosquito coil.</title>
        <authorList>
            <person name="Yamashiro T."/>
            <person name="Shiraishi A."/>
            <person name="Satake H."/>
            <person name="Nakayama K."/>
        </authorList>
    </citation>
    <scope>NUCLEOTIDE SEQUENCE</scope>
</reference>
<sequence length="643" mass="72220">MSSSIHPIIIYDSDVEDAFSSTSIPNYTSASPNYSLASPGNTFPDTSKDPSEDQFVLIAILPFSDDPYMKVMQAYYATNELPISPLPAPIAPPPSPVLLPQFDPQNFFLPKEILPPQKQARFLSHSSSNLSAPPQIFQIGESSHKTPLERHEEQIETILNNLDELLLERIEEMEDKIKGLGNGRVIIQQDFDRLETELEEARSPPIKYKESSGSNLMAPKRTSTSAVPAMTQAAIRQLVVDSVATALEAQTANMANVDNTNRNTEPREAPVARKCSYKDLISYQHFNFKGTEGVVGLIRWFKRTESVFSCSNCTKDCKVKFATGNDLKTCMRRFQELAVLCPTMVPNSKKMMEVFIGGLPRSIEGNVTASKPQNFKEAITITQRLMDQENRRQETVRAYAATPAVNSGYVGNFPCAKDVTCITQDLALSSVRLTTSQQIHVDPTKIEAVKNWASRTTPTEKNKKYIWGEVQESAFQLLKQKLCEAPILALPEGNKDFVVYCDASLQGLGAVLMQREKVIAYASRQLKPHEENYTTHDLKLGAVKELNMRQRRWLELLVDYDCEICYHPGKANVVADALRQKVRIKPLRVRALVMTLHPKLPSQILEAQNKAMKEKNVRAENLRGMDKAFEVRPDETHCIKNQI</sequence>
<dbReference type="SUPFAM" id="SSF56672">
    <property type="entry name" value="DNA/RNA polymerases"/>
    <property type="match status" value="1"/>
</dbReference>